<keyword evidence="3" id="KW-1185">Reference proteome</keyword>
<keyword evidence="1" id="KW-1133">Transmembrane helix</keyword>
<evidence type="ECO:0000313" key="3">
    <source>
        <dbReference type="Proteomes" id="UP000193920"/>
    </source>
</evidence>
<evidence type="ECO:0000313" key="2">
    <source>
        <dbReference type="EMBL" id="ORY57036.1"/>
    </source>
</evidence>
<keyword evidence="1" id="KW-0812">Transmembrane</keyword>
<dbReference type="OrthoDB" id="2140813at2759"/>
<protein>
    <submittedName>
        <fullName evidence="2">Uncharacterized protein</fullName>
    </submittedName>
</protein>
<feature type="transmembrane region" description="Helical" evidence="1">
    <location>
        <begin position="20"/>
        <end position="40"/>
    </location>
</feature>
<gene>
    <name evidence="2" type="ORF">LY90DRAFT_669239</name>
</gene>
<sequence length="330" mass="38384">MDNDNTFTKMNNFSTTSVKFLELAFIFIIIFSVVCKVANYEFVHSKILNKIYSFIINRLNNKDDEEELISYRNEMSLYGLNSNQVDIVISNNRSMSDISKMPCNHISNISPTNNFPMSTPNLKIDEHGNIIPNDTFLKSNPFLITNNTPKKTEKKENPIQFPTIIVTLPNEAILPYSPKIPMDIYYREGWVDYSNPDSCSQVNTYNPREISKRKVYDYNYLAPLIPKNHFSLKLQQSFITKFKIQENNNTNSNNTEVTKKDEKTCSDSNVESFVSIKENDKKEISNSLEEHQLIGSYYINECVNEYAEEYELVNHAFWWQEDCNQQAIVV</sequence>
<dbReference type="Proteomes" id="UP000193920">
    <property type="component" value="Unassembled WGS sequence"/>
</dbReference>
<comment type="caution">
    <text evidence="2">The sequence shown here is derived from an EMBL/GenBank/DDBJ whole genome shotgun (WGS) entry which is preliminary data.</text>
</comment>
<evidence type="ECO:0000256" key="1">
    <source>
        <dbReference type="SAM" id="Phobius"/>
    </source>
</evidence>
<reference evidence="2 3" key="1">
    <citation type="submission" date="2016-08" db="EMBL/GenBank/DDBJ databases">
        <title>A Parts List for Fungal Cellulosomes Revealed by Comparative Genomics.</title>
        <authorList>
            <consortium name="DOE Joint Genome Institute"/>
            <person name="Haitjema C.H."/>
            <person name="Gilmore S.P."/>
            <person name="Henske J.K."/>
            <person name="Solomon K.V."/>
            <person name="De Groot R."/>
            <person name="Kuo A."/>
            <person name="Mondo S.J."/>
            <person name="Salamov A.A."/>
            <person name="Labutti K."/>
            <person name="Zhao Z."/>
            <person name="Chiniquy J."/>
            <person name="Barry K."/>
            <person name="Brewer H.M."/>
            <person name="Purvine S.O."/>
            <person name="Wright A.T."/>
            <person name="Boxma B."/>
            <person name="Van Alen T."/>
            <person name="Hackstein J.H."/>
            <person name="Baker S.E."/>
            <person name="Grigoriev I.V."/>
            <person name="O'Malley M.A."/>
        </authorList>
    </citation>
    <scope>NUCLEOTIDE SEQUENCE [LARGE SCALE GENOMIC DNA]</scope>
    <source>
        <strain evidence="2 3">G1</strain>
    </source>
</reference>
<accession>A0A1Y2DD44</accession>
<proteinExistence type="predicted"/>
<dbReference type="EMBL" id="MCOG01000071">
    <property type="protein sequence ID" value="ORY57036.1"/>
    <property type="molecule type" value="Genomic_DNA"/>
</dbReference>
<name>A0A1Y2DD44_9FUNG</name>
<dbReference type="AlphaFoldDB" id="A0A1Y2DD44"/>
<keyword evidence="1" id="KW-0472">Membrane</keyword>
<organism evidence="2 3">
    <name type="scientific">Neocallimastix californiae</name>
    <dbReference type="NCBI Taxonomy" id="1754190"/>
    <lineage>
        <taxon>Eukaryota</taxon>
        <taxon>Fungi</taxon>
        <taxon>Fungi incertae sedis</taxon>
        <taxon>Chytridiomycota</taxon>
        <taxon>Chytridiomycota incertae sedis</taxon>
        <taxon>Neocallimastigomycetes</taxon>
        <taxon>Neocallimastigales</taxon>
        <taxon>Neocallimastigaceae</taxon>
        <taxon>Neocallimastix</taxon>
    </lineage>
</organism>